<dbReference type="InterPro" id="IPR009012">
    <property type="entry name" value="GrpE_head"/>
</dbReference>
<dbReference type="SUPFAM" id="SSF58014">
    <property type="entry name" value="Coiled-coil domain of nucleotide exchange factor GrpE"/>
    <property type="match status" value="1"/>
</dbReference>
<proteinExistence type="inferred from homology"/>
<comment type="subunit">
    <text evidence="3 10">Homodimer.</text>
</comment>
<dbReference type="GO" id="GO:0042803">
    <property type="term" value="F:protein homodimerization activity"/>
    <property type="evidence" value="ECO:0007669"/>
    <property type="project" value="InterPro"/>
</dbReference>
<feature type="compositionally biased region" description="Acidic residues" evidence="13">
    <location>
        <begin position="9"/>
        <end position="21"/>
    </location>
</feature>
<evidence type="ECO:0000256" key="11">
    <source>
        <dbReference type="RuleBase" id="RU000639"/>
    </source>
</evidence>
<evidence type="ECO:0000313" key="15">
    <source>
        <dbReference type="Proteomes" id="UP000183995"/>
    </source>
</evidence>
<evidence type="ECO:0000256" key="3">
    <source>
        <dbReference type="ARBA" id="ARBA00011738"/>
    </source>
</evidence>
<evidence type="ECO:0000256" key="10">
    <source>
        <dbReference type="HAMAP-Rule" id="MF_01151"/>
    </source>
</evidence>
<evidence type="ECO:0000256" key="9">
    <source>
        <dbReference type="ARBA" id="ARBA00076414"/>
    </source>
</evidence>
<keyword evidence="5 10" id="KW-0346">Stress response</keyword>
<feature type="region of interest" description="Disordered" evidence="13">
    <location>
        <begin position="1"/>
        <end position="34"/>
    </location>
</feature>
<dbReference type="GO" id="GO:0006457">
    <property type="term" value="P:protein folding"/>
    <property type="evidence" value="ECO:0007669"/>
    <property type="project" value="InterPro"/>
</dbReference>
<evidence type="ECO:0000256" key="1">
    <source>
        <dbReference type="ARBA" id="ARBA00004496"/>
    </source>
</evidence>
<comment type="similarity">
    <text evidence="2 10 12">Belongs to the GrpE family.</text>
</comment>
<sequence length="173" mass="19417">MSKAKKDEAPEEIPLEAEIVEETPAPETSKTEELETALKAEKDKYLRLAAEYDNYRKRSIKEREALYDDVRSDTIKKLLPVYDNLARALSQECSDDAFFKGVEMTMAQLKDILEKCGVTEIPAVGEPFNPDVHNAVMHVEDPAFGASTIAEEFEKGFKLGDKVIRCSMVKVAN</sequence>
<accession>A0A1M5Z4W9</accession>
<gene>
    <name evidence="10" type="primary">grpE</name>
    <name evidence="14" type="ORF">SAMN02745823_03222</name>
</gene>
<dbReference type="InterPro" id="IPR013805">
    <property type="entry name" value="GrpE_CC"/>
</dbReference>
<evidence type="ECO:0000256" key="6">
    <source>
        <dbReference type="ARBA" id="ARBA00023186"/>
    </source>
</evidence>
<dbReference type="PROSITE" id="PS01071">
    <property type="entry name" value="GRPE"/>
    <property type="match status" value="1"/>
</dbReference>
<dbReference type="PANTHER" id="PTHR21237:SF23">
    <property type="entry name" value="GRPE PROTEIN HOMOLOG, MITOCHONDRIAL"/>
    <property type="match status" value="1"/>
</dbReference>
<reference evidence="14 15" key="1">
    <citation type="submission" date="2016-11" db="EMBL/GenBank/DDBJ databases">
        <authorList>
            <person name="Jaros S."/>
            <person name="Januszkiewicz K."/>
            <person name="Wedrychowicz H."/>
        </authorList>
    </citation>
    <scope>NUCLEOTIDE SEQUENCE [LARGE SCALE GENOMIC DNA]</scope>
    <source>
        <strain evidence="14 15">DSM 10068</strain>
    </source>
</reference>
<dbReference type="FunFam" id="2.30.22.10:FF:000001">
    <property type="entry name" value="Protein GrpE"/>
    <property type="match status" value="1"/>
</dbReference>
<keyword evidence="6 10" id="KW-0143">Chaperone</keyword>
<dbReference type="PANTHER" id="PTHR21237">
    <property type="entry name" value="GRPE PROTEIN"/>
    <property type="match status" value="1"/>
</dbReference>
<evidence type="ECO:0000256" key="8">
    <source>
        <dbReference type="ARBA" id="ARBA00072274"/>
    </source>
</evidence>
<evidence type="ECO:0000313" key="14">
    <source>
        <dbReference type="EMBL" id="SHI19184.1"/>
    </source>
</evidence>
<organism evidence="14 15">
    <name type="scientific">Sporobacter termitidis DSM 10068</name>
    <dbReference type="NCBI Taxonomy" id="1123282"/>
    <lineage>
        <taxon>Bacteria</taxon>
        <taxon>Bacillati</taxon>
        <taxon>Bacillota</taxon>
        <taxon>Clostridia</taxon>
        <taxon>Eubacteriales</taxon>
        <taxon>Oscillospiraceae</taxon>
        <taxon>Sporobacter</taxon>
    </lineage>
</organism>
<dbReference type="GO" id="GO:0005737">
    <property type="term" value="C:cytoplasm"/>
    <property type="evidence" value="ECO:0007669"/>
    <property type="project" value="UniProtKB-SubCell"/>
</dbReference>
<dbReference type="InterPro" id="IPR000740">
    <property type="entry name" value="GrpE"/>
</dbReference>
<dbReference type="GO" id="GO:0051087">
    <property type="term" value="F:protein-folding chaperone binding"/>
    <property type="evidence" value="ECO:0007669"/>
    <property type="project" value="InterPro"/>
</dbReference>
<dbReference type="Pfam" id="PF01025">
    <property type="entry name" value="GrpE"/>
    <property type="match status" value="1"/>
</dbReference>
<dbReference type="Proteomes" id="UP000183995">
    <property type="component" value="Unassembled WGS sequence"/>
</dbReference>
<protein>
    <recommendedName>
        <fullName evidence="8 10">Protein GrpE</fullName>
    </recommendedName>
    <alternativeName>
        <fullName evidence="9 10">HSP-70 cofactor</fullName>
    </alternativeName>
</protein>
<dbReference type="RefSeq" id="WP_073081143.1">
    <property type="nucleotide sequence ID" value="NZ_FQXV01000013.1"/>
</dbReference>
<evidence type="ECO:0000256" key="5">
    <source>
        <dbReference type="ARBA" id="ARBA00023016"/>
    </source>
</evidence>
<evidence type="ECO:0000256" key="7">
    <source>
        <dbReference type="ARBA" id="ARBA00053401"/>
    </source>
</evidence>
<evidence type="ECO:0000256" key="12">
    <source>
        <dbReference type="RuleBase" id="RU004478"/>
    </source>
</evidence>
<dbReference type="GO" id="GO:0000774">
    <property type="term" value="F:adenyl-nucleotide exchange factor activity"/>
    <property type="evidence" value="ECO:0007669"/>
    <property type="project" value="InterPro"/>
</dbReference>
<dbReference type="SUPFAM" id="SSF51064">
    <property type="entry name" value="Head domain of nucleotide exchange factor GrpE"/>
    <property type="match status" value="1"/>
</dbReference>
<dbReference type="OrthoDB" id="9812586at2"/>
<dbReference type="AlphaFoldDB" id="A0A1M5Z4W9"/>
<dbReference type="Gene3D" id="3.90.20.20">
    <property type="match status" value="1"/>
</dbReference>
<dbReference type="Gene3D" id="2.30.22.10">
    <property type="entry name" value="Head domain of nucleotide exchange factor GrpE"/>
    <property type="match status" value="1"/>
</dbReference>
<evidence type="ECO:0000256" key="2">
    <source>
        <dbReference type="ARBA" id="ARBA00009054"/>
    </source>
</evidence>
<dbReference type="HAMAP" id="MF_01151">
    <property type="entry name" value="GrpE"/>
    <property type="match status" value="1"/>
</dbReference>
<evidence type="ECO:0000256" key="4">
    <source>
        <dbReference type="ARBA" id="ARBA00022490"/>
    </source>
</evidence>
<name>A0A1M5Z4W9_9FIRM</name>
<keyword evidence="4 10" id="KW-0963">Cytoplasm</keyword>
<comment type="subcellular location">
    <subcellularLocation>
        <location evidence="1 10">Cytoplasm</location>
    </subcellularLocation>
</comment>
<dbReference type="NCBIfam" id="NF010738">
    <property type="entry name" value="PRK14140.1"/>
    <property type="match status" value="1"/>
</dbReference>
<dbReference type="PRINTS" id="PR00773">
    <property type="entry name" value="GRPEPROTEIN"/>
</dbReference>
<dbReference type="GO" id="GO:0051082">
    <property type="term" value="F:unfolded protein binding"/>
    <property type="evidence" value="ECO:0007669"/>
    <property type="project" value="TreeGrafter"/>
</dbReference>
<comment type="function">
    <text evidence="7 10 11">Participates actively in the response to hyperosmotic and heat shock by preventing the aggregation of stress-denatured proteins, in association with DnaK and GrpE. It is the nucleotide exchange factor for DnaK and may function as a thermosensor. Unfolded proteins bind initially to DnaJ; upon interaction with the DnaJ-bound protein, DnaK hydrolyzes its bound ATP, resulting in the formation of a stable complex. GrpE releases ADP from DnaK; ATP binding to DnaK triggers the release of the substrate protein, thus completing the reaction cycle. Several rounds of ATP-dependent interactions between DnaJ, DnaK and GrpE are required for fully efficient folding.</text>
</comment>
<keyword evidence="15" id="KW-1185">Reference proteome</keyword>
<evidence type="ECO:0000256" key="13">
    <source>
        <dbReference type="SAM" id="MobiDB-lite"/>
    </source>
</evidence>
<dbReference type="STRING" id="1123282.SAMN02745823_03222"/>
<dbReference type="CDD" id="cd00446">
    <property type="entry name" value="GrpE"/>
    <property type="match status" value="1"/>
</dbReference>
<dbReference type="EMBL" id="FQXV01000013">
    <property type="protein sequence ID" value="SHI19184.1"/>
    <property type="molecule type" value="Genomic_DNA"/>
</dbReference>